<sequence length="183" mass="21239">VSTTAENSQVRMLMREVNYFNQYILMSMKFYVRKNGKCQLHTVWATKIIRTFCSRSVSWNMSQGECPKRNRTNPITGTWMLHDAIRHFPKIHTFQTAEGGLYRVPSAFFIEIYFVSNTTILFEAQYLNDENYAMNLSGALATGTSVTEKMWKKYVELTRKLEIPAKSIENVYKTGMLFLGKLS</sequence>
<keyword evidence="2" id="KW-1185">Reference proteome</keyword>
<dbReference type="InterPro" id="IPR012674">
    <property type="entry name" value="Calycin"/>
</dbReference>
<evidence type="ECO:0000313" key="2">
    <source>
        <dbReference type="Proteomes" id="UP000694415"/>
    </source>
</evidence>
<dbReference type="Ensembl" id="ENSMSIT00000004423.1">
    <property type="protein sequence ID" value="ENSMSIP00000003507.1"/>
    <property type="gene ID" value="ENSMSIG00000003222.1"/>
</dbReference>
<dbReference type="GeneTree" id="ENSGT00840000132152"/>
<reference evidence="1" key="2">
    <citation type="submission" date="2025-09" db="UniProtKB">
        <authorList>
            <consortium name="Ensembl"/>
        </authorList>
    </citation>
    <scope>IDENTIFICATION</scope>
</reference>
<accession>A0A8C6GC47</accession>
<dbReference type="AlphaFoldDB" id="A0A8C6GC47"/>
<proteinExistence type="predicted"/>
<protein>
    <submittedName>
        <fullName evidence="1">Uncharacterized protein</fullName>
    </submittedName>
</protein>
<reference evidence="1" key="1">
    <citation type="submission" date="2025-08" db="UniProtKB">
        <authorList>
            <consortium name="Ensembl"/>
        </authorList>
    </citation>
    <scope>IDENTIFICATION</scope>
</reference>
<dbReference type="Gene3D" id="2.40.128.20">
    <property type="match status" value="1"/>
</dbReference>
<evidence type="ECO:0000313" key="1">
    <source>
        <dbReference type="Ensembl" id="ENSMSIP00000003507.1"/>
    </source>
</evidence>
<name>A0A8C6GC47_MUSSI</name>
<dbReference type="Proteomes" id="UP000694415">
    <property type="component" value="Unplaced"/>
</dbReference>
<organism evidence="1 2">
    <name type="scientific">Mus spicilegus</name>
    <name type="common">Mound-building mouse</name>
    <dbReference type="NCBI Taxonomy" id="10103"/>
    <lineage>
        <taxon>Eukaryota</taxon>
        <taxon>Metazoa</taxon>
        <taxon>Chordata</taxon>
        <taxon>Craniata</taxon>
        <taxon>Vertebrata</taxon>
        <taxon>Euteleostomi</taxon>
        <taxon>Mammalia</taxon>
        <taxon>Eutheria</taxon>
        <taxon>Euarchontoglires</taxon>
        <taxon>Glires</taxon>
        <taxon>Rodentia</taxon>
        <taxon>Myomorpha</taxon>
        <taxon>Muroidea</taxon>
        <taxon>Muridae</taxon>
        <taxon>Murinae</taxon>
        <taxon>Mus</taxon>
        <taxon>Mus</taxon>
    </lineage>
</organism>
<dbReference type="SUPFAM" id="SSF50814">
    <property type="entry name" value="Lipocalins"/>
    <property type="match status" value="1"/>
</dbReference>